<evidence type="ECO:0000256" key="6">
    <source>
        <dbReference type="RuleBase" id="RU000682"/>
    </source>
</evidence>
<dbReference type="PANTHER" id="PTHR24324">
    <property type="entry name" value="HOMEOBOX PROTEIN HHEX"/>
    <property type="match status" value="1"/>
</dbReference>
<evidence type="ECO:0000256" key="2">
    <source>
        <dbReference type="ARBA" id="ARBA00023125"/>
    </source>
</evidence>
<keyword evidence="4 5" id="KW-0539">Nucleus</keyword>
<reference evidence="9 10" key="1">
    <citation type="journal article" date="2019" name="Sci. Rep.">
        <title>Comparative genomics of chytrid fungi reveal insights into the obligate biotrophic and pathogenic lifestyle of Synchytrium endobioticum.</title>
        <authorList>
            <person name="van de Vossenberg B.T.L.H."/>
            <person name="Warris S."/>
            <person name="Nguyen H.D.T."/>
            <person name="van Gent-Pelzer M.P.E."/>
            <person name="Joly D.L."/>
            <person name="van de Geest H.C."/>
            <person name="Bonants P.J.M."/>
            <person name="Smith D.S."/>
            <person name="Levesque C.A."/>
            <person name="van der Lee T.A.J."/>
        </authorList>
    </citation>
    <scope>NUCLEOTIDE SEQUENCE [LARGE SCALE GENOMIC DNA]</scope>
    <source>
        <strain evidence="9 10">CBS 675.73</strain>
    </source>
</reference>
<dbReference type="InterPro" id="IPR051000">
    <property type="entry name" value="Homeobox_DNA-bind_prot"/>
</dbReference>
<evidence type="ECO:0000256" key="3">
    <source>
        <dbReference type="ARBA" id="ARBA00023155"/>
    </source>
</evidence>
<sequence>MTFVSSYPSLLAESLSMPPSPYSEPESVQLSPPSALAYHPLMTASHLSNNYFIPPTNYCDLPADLYDFQYHNPTSQQQDIYQASMENLQMSMDSFLPIPQPLSADTLKPMKKSASQSSLTGDQQRRPPRFRPTEQQLGVLASIFEKNPFPSQTVRSKIAREMGLENKQVLFWFQNRRATLKNNGIHVIKPKTETAIGKNRSDLAPLTADSVYFFVDKSVLDARGDANAGL</sequence>
<proteinExistence type="predicted"/>
<evidence type="ECO:0000256" key="7">
    <source>
        <dbReference type="SAM" id="MobiDB-lite"/>
    </source>
</evidence>
<keyword evidence="2 5" id="KW-0238">DNA-binding</keyword>
<feature type="domain" description="Homeobox" evidence="8">
    <location>
        <begin position="123"/>
        <end position="183"/>
    </location>
</feature>
<gene>
    <name evidence="9" type="ORF">CcCBS67573_g07810</name>
</gene>
<dbReference type="EMBL" id="QEAP01000439">
    <property type="protein sequence ID" value="TPX66519.1"/>
    <property type="molecule type" value="Genomic_DNA"/>
</dbReference>
<dbReference type="GO" id="GO:0006357">
    <property type="term" value="P:regulation of transcription by RNA polymerase II"/>
    <property type="evidence" value="ECO:0007669"/>
    <property type="project" value="TreeGrafter"/>
</dbReference>
<comment type="subcellular location">
    <subcellularLocation>
        <location evidence="1 5 6">Nucleus</location>
    </subcellularLocation>
</comment>
<feature type="region of interest" description="Disordered" evidence="7">
    <location>
        <begin position="109"/>
        <end position="130"/>
    </location>
</feature>
<name>A0A507EQI4_9FUNG</name>
<dbReference type="SMART" id="SM00389">
    <property type="entry name" value="HOX"/>
    <property type="match status" value="1"/>
</dbReference>
<dbReference type="CDD" id="cd00086">
    <property type="entry name" value="homeodomain"/>
    <property type="match status" value="1"/>
</dbReference>
<dbReference type="AlphaFoldDB" id="A0A507EQI4"/>
<dbReference type="Pfam" id="PF00046">
    <property type="entry name" value="Homeodomain"/>
    <property type="match status" value="1"/>
</dbReference>
<evidence type="ECO:0000256" key="1">
    <source>
        <dbReference type="ARBA" id="ARBA00004123"/>
    </source>
</evidence>
<dbReference type="OrthoDB" id="6159439at2759"/>
<keyword evidence="3 5" id="KW-0371">Homeobox</keyword>
<dbReference type="PROSITE" id="PS50071">
    <property type="entry name" value="HOMEOBOX_2"/>
    <property type="match status" value="1"/>
</dbReference>
<keyword evidence="10" id="KW-1185">Reference proteome</keyword>
<dbReference type="Proteomes" id="UP000320333">
    <property type="component" value="Unassembled WGS sequence"/>
</dbReference>
<evidence type="ECO:0000313" key="9">
    <source>
        <dbReference type="EMBL" id="TPX66519.1"/>
    </source>
</evidence>
<evidence type="ECO:0000313" key="10">
    <source>
        <dbReference type="Proteomes" id="UP000320333"/>
    </source>
</evidence>
<dbReference type="GO" id="GO:0030154">
    <property type="term" value="P:cell differentiation"/>
    <property type="evidence" value="ECO:0007669"/>
    <property type="project" value="TreeGrafter"/>
</dbReference>
<dbReference type="GO" id="GO:0000978">
    <property type="term" value="F:RNA polymerase II cis-regulatory region sequence-specific DNA binding"/>
    <property type="evidence" value="ECO:0007669"/>
    <property type="project" value="TreeGrafter"/>
</dbReference>
<dbReference type="InterPro" id="IPR009057">
    <property type="entry name" value="Homeodomain-like_sf"/>
</dbReference>
<organism evidence="9 10">
    <name type="scientific">Chytriomyces confervae</name>
    <dbReference type="NCBI Taxonomy" id="246404"/>
    <lineage>
        <taxon>Eukaryota</taxon>
        <taxon>Fungi</taxon>
        <taxon>Fungi incertae sedis</taxon>
        <taxon>Chytridiomycota</taxon>
        <taxon>Chytridiomycota incertae sedis</taxon>
        <taxon>Chytridiomycetes</taxon>
        <taxon>Chytridiales</taxon>
        <taxon>Chytriomycetaceae</taxon>
        <taxon>Chytriomyces</taxon>
    </lineage>
</organism>
<dbReference type="Gene3D" id="1.10.10.60">
    <property type="entry name" value="Homeodomain-like"/>
    <property type="match status" value="1"/>
</dbReference>
<dbReference type="PANTHER" id="PTHR24324:SF5">
    <property type="entry name" value="HEMATOPOIETICALLY-EXPRESSED HOMEOBOX PROTEIN HHEX"/>
    <property type="match status" value="1"/>
</dbReference>
<dbReference type="SUPFAM" id="SSF46689">
    <property type="entry name" value="Homeodomain-like"/>
    <property type="match status" value="1"/>
</dbReference>
<evidence type="ECO:0000256" key="4">
    <source>
        <dbReference type="ARBA" id="ARBA00023242"/>
    </source>
</evidence>
<evidence type="ECO:0000259" key="8">
    <source>
        <dbReference type="PROSITE" id="PS50071"/>
    </source>
</evidence>
<dbReference type="GO" id="GO:0005634">
    <property type="term" value="C:nucleus"/>
    <property type="evidence" value="ECO:0007669"/>
    <property type="project" value="UniProtKB-SubCell"/>
</dbReference>
<protein>
    <recommendedName>
        <fullName evidence="8">Homeobox domain-containing protein</fullName>
    </recommendedName>
</protein>
<feature type="compositionally biased region" description="Polar residues" evidence="7">
    <location>
        <begin position="113"/>
        <end position="122"/>
    </location>
</feature>
<dbReference type="InterPro" id="IPR001356">
    <property type="entry name" value="HD"/>
</dbReference>
<feature type="DNA-binding region" description="Homeobox" evidence="5">
    <location>
        <begin position="125"/>
        <end position="184"/>
    </location>
</feature>
<comment type="caution">
    <text evidence="9">The sequence shown here is derived from an EMBL/GenBank/DDBJ whole genome shotgun (WGS) entry which is preliminary data.</text>
</comment>
<accession>A0A507EQI4</accession>
<evidence type="ECO:0000256" key="5">
    <source>
        <dbReference type="PROSITE-ProRule" id="PRU00108"/>
    </source>
</evidence>